<organism evidence="1 2">
    <name type="scientific">Heterorhabditis bacteriophora</name>
    <name type="common">Entomopathogenic nematode worm</name>
    <dbReference type="NCBI Taxonomy" id="37862"/>
    <lineage>
        <taxon>Eukaryota</taxon>
        <taxon>Metazoa</taxon>
        <taxon>Ecdysozoa</taxon>
        <taxon>Nematoda</taxon>
        <taxon>Chromadorea</taxon>
        <taxon>Rhabditida</taxon>
        <taxon>Rhabditina</taxon>
        <taxon>Rhabditomorpha</taxon>
        <taxon>Strongyloidea</taxon>
        <taxon>Heterorhabditidae</taxon>
        <taxon>Heterorhabditis</taxon>
    </lineage>
</organism>
<evidence type="ECO:0000313" key="2">
    <source>
        <dbReference type="WBParaSite" id="Hba_17241"/>
    </source>
</evidence>
<reference evidence="2" key="1">
    <citation type="submission" date="2016-11" db="UniProtKB">
        <authorList>
            <consortium name="WormBaseParasite"/>
        </authorList>
    </citation>
    <scope>IDENTIFICATION</scope>
</reference>
<protein>
    <submittedName>
        <fullName evidence="2">Ras-GEF domain-containing protein</fullName>
    </submittedName>
</protein>
<accession>A0A1I7XIV1</accession>
<name>A0A1I7XIV1_HETBA</name>
<sequence>MFVNFSRNEMQRNWAAQPQRIRRPVNVSMNSTTSVEIQTNSHPPASFVSPPGYYSEVMVTDSSAMYPVYVPPYSTTQSSPLMSLRDPRRFQQGEKNVAISKKLYVMRMAVHWIVKRYQELGPVEDYVKSGKPKSLDTFRV</sequence>
<keyword evidence="1" id="KW-1185">Reference proteome</keyword>
<dbReference type="Proteomes" id="UP000095283">
    <property type="component" value="Unplaced"/>
</dbReference>
<evidence type="ECO:0000313" key="1">
    <source>
        <dbReference type="Proteomes" id="UP000095283"/>
    </source>
</evidence>
<dbReference type="WBParaSite" id="Hba_17241">
    <property type="protein sequence ID" value="Hba_17241"/>
    <property type="gene ID" value="Hba_17241"/>
</dbReference>
<proteinExistence type="predicted"/>
<dbReference type="AlphaFoldDB" id="A0A1I7XIV1"/>